<evidence type="ECO:0000256" key="2">
    <source>
        <dbReference type="SAM" id="Phobius"/>
    </source>
</evidence>
<feature type="region of interest" description="Disordered" evidence="1">
    <location>
        <begin position="1"/>
        <end position="38"/>
    </location>
</feature>
<keyword evidence="2" id="KW-0812">Transmembrane</keyword>
<accession>A0A6C0BVX5</accession>
<name>A0A6C0BVX5_9ZZZZ</name>
<evidence type="ECO:0000313" key="3">
    <source>
        <dbReference type="EMBL" id="QHS96477.1"/>
    </source>
</evidence>
<dbReference type="AlphaFoldDB" id="A0A6C0BVX5"/>
<organism evidence="3">
    <name type="scientific">viral metagenome</name>
    <dbReference type="NCBI Taxonomy" id="1070528"/>
    <lineage>
        <taxon>unclassified sequences</taxon>
        <taxon>metagenomes</taxon>
        <taxon>organismal metagenomes</taxon>
    </lineage>
</organism>
<evidence type="ECO:0000256" key="1">
    <source>
        <dbReference type="SAM" id="MobiDB-lite"/>
    </source>
</evidence>
<reference evidence="3" key="1">
    <citation type="journal article" date="2020" name="Nature">
        <title>Giant virus diversity and host interactions through global metagenomics.</title>
        <authorList>
            <person name="Schulz F."/>
            <person name="Roux S."/>
            <person name="Paez-Espino D."/>
            <person name="Jungbluth S."/>
            <person name="Walsh D.A."/>
            <person name="Denef V.J."/>
            <person name="McMahon K.D."/>
            <person name="Konstantinidis K.T."/>
            <person name="Eloe-Fadrosh E.A."/>
            <person name="Kyrpides N.C."/>
            <person name="Woyke T."/>
        </authorList>
    </citation>
    <scope>NUCLEOTIDE SEQUENCE</scope>
    <source>
        <strain evidence="3">GVMAG-M-3300020166-18</strain>
    </source>
</reference>
<feature type="compositionally biased region" description="Basic and acidic residues" evidence="1">
    <location>
        <begin position="11"/>
        <end position="23"/>
    </location>
</feature>
<protein>
    <submittedName>
        <fullName evidence="3">Uncharacterized protein</fullName>
    </submittedName>
</protein>
<feature type="compositionally biased region" description="Pro residues" evidence="1">
    <location>
        <begin position="24"/>
        <end position="36"/>
    </location>
</feature>
<keyword evidence="2" id="KW-0472">Membrane</keyword>
<sequence length="231" mass="26478">MTNDKTSFFKPYRDDSFWKRGEKPAPPTNMPPPPDPRGMDTVEYPAMKFFPKTRNDWRKKMVNMPRGAGVIDEAETENKMQVISIAETVDGKDIVHKKCIDSIFSADPKPSSYIMVERPRLNLNDDADDRYPKTAFESIIKNSHDSRNMRILSSQFEACTSVNIRPLTDGNSANTAFVSVFEDAEMKFLGRHPDQVERIVEGFIIDKSRLAKSFIPLFLTFMLLLLFSKKK</sequence>
<feature type="transmembrane region" description="Helical" evidence="2">
    <location>
        <begin position="210"/>
        <end position="227"/>
    </location>
</feature>
<proteinExistence type="predicted"/>
<dbReference type="EMBL" id="MN739271">
    <property type="protein sequence ID" value="QHS96477.1"/>
    <property type="molecule type" value="Genomic_DNA"/>
</dbReference>
<keyword evidence="2" id="KW-1133">Transmembrane helix</keyword>